<dbReference type="Gene3D" id="1.20.1420.60">
    <property type="match status" value="1"/>
</dbReference>
<accession>F0F0E9</accession>
<proteinExistence type="predicted"/>
<dbReference type="HOGENOM" id="CLU_1026229_0_0_4"/>
<protein>
    <recommendedName>
        <fullName evidence="1">DNA mimic protein DMP19 C-terminal domain-containing protein</fullName>
    </recommendedName>
</protein>
<reference evidence="2 3" key="1">
    <citation type="submission" date="2011-01" db="EMBL/GenBank/DDBJ databases">
        <authorList>
            <person name="Muzny D."/>
            <person name="Qin X."/>
            <person name="Deng J."/>
            <person name="Jiang H."/>
            <person name="Liu Y."/>
            <person name="Qu J."/>
            <person name="Song X.-Z."/>
            <person name="Zhang L."/>
            <person name="Thornton R."/>
            <person name="Coyle M."/>
            <person name="Francisco L."/>
            <person name="Jackson L."/>
            <person name="Javaid M."/>
            <person name="Korchina V."/>
            <person name="Kovar C."/>
            <person name="Mata R."/>
            <person name="Mathew T."/>
            <person name="Ngo R."/>
            <person name="Nguyen L."/>
            <person name="Nguyen N."/>
            <person name="Okwuonu G."/>
            <person name="Ongeri F."/>
            <person name="Pham C."/>
            <person name="Simmons D."/>
            <person name="Wilczek-Boney K."/>
            <person name="Hale W."/>
            <person name="Jakkamsetti A."/>
            <person name="Pham P."/>
            <person name="Ruth R."/>
            <person name="San Lucas F."/>
            <person name="Warren J."/>
            <person name="Zhang J."/>
            <person name="Zhao Z."/>
            <person name="Zhou C."/>
            <person name="Zhu D."/>
            <person name="Lee S."/>
            <person name="Bess C."/>
            <person name="Blankenburg K."/>
            <person name="Forbes L."/>
            <person name="Fu Q."/>
            <person name="Gubbala S."/>
            <person name="Hirani K."/>
            <person name="Jayaseelan J.C."/>
            <person name="Lara F."/>
            <person name="Munidasa M."/>
            <person name="Palculict T."/>
            <person name="Patil S."/>
            <person name="Pu L.-L."/>
            <person name="Saada N."/>
            <person name="Tang L."/>
            <person name="Weissenberger G."/>
            <person name="Zhu Y."/>
            <person name="Hemphill L."/>
            <person name="Shang Y."/>
            <person name="Youmans B."/>
            <person name="Ayvaz T."/>
            <person name="Ross M."/>
            <person name="Santibanez J."/>
            <person name="Aqrawi P."/>
            <person name="Gross S."/>
            <person name="Joshi V."/>
            <person name="Fowler G."/>
            <person name="Nazareth L."/>
            <person name="Reid J."/>
            <person name="Worley K."/>
            <person name="Petrosino J."/>
            <person name="Highlander S."/>
            <person name="Gibbs R."/>
        </authorList>
    </citation>
    <scope>NUCLEOTIDE SEQUENCE [LARGE SCALE GENOMIC DNA]</scope>
    <source>
        <strain evidence="2 3">ATCC 33394</strain>
    </source>
</reference>
<dbReference type="Pfam" id="PF14300">
    <property type="entry name" value="DMP19"/>
    <property type="match status" value="1"/>
</dbReference>
<feature type="domain" description="DNA mimic protein DMP19 C-terminal" evidence="1">
    <location>
        <begin position="41"/>
        <end position="158"/>
    </location>
</feature>
<dbReference type="InterPro" id="IPR025402">
    <property type="entry name" value="DMP19_C"/>
</dbReference>
<evidence type="ECO:0000259" key="1">
    <source>
        <dbReference type="Pfam" id="PF14300"/>
    </source>
</evidence>
<dbReference type="RefSeq" id="WP_003783331.1">
    <property type="nucleotide sequence ID" value="NZ_GL870929.1"/>
</dbReference>
<dbReference type="Proteomes" id="UP000004088">
    <property type="component" value="Unassembled WGS sequence"/>
</dbReference>
<keyword evidence="3" id="KW-1185">Reference proteome</keyword>
<dbReference type="EMBL" id="AEWV01000025">
    <property type="protein sequence ID" value="EGC16997.1"/>
    <property type="molecule type" value="Genomic_DNA"/>
</dbReference>
<dbReference type="AlphaFoldDB" id="F0F0E9"/>
<organism evidence="2 3">
    <name type="scientific">Kingella denitrificans ATCC 33394</name>
    <dbReference type="NCBI Taxonomy" id="888741"/>
    <lineage>
        <taxon>Bacteria</taxon>
        <taxon>Pseudomonadati</taxon>
        <taxon>Pseudomonadota</taxon>
        <taxon>Betaproteobacteria</taxon>
        <taxon>Neisseriales</taxon>
        <taxon>Neisseriaceae</taxon>
        <taxon>Kingella</taxon>
    </lineage>
</organism>
<comment type="caution">
    <text evidence="2">The sequence shown here is derived from an EMBL/GenBank/DDBJ whole genome shotgun (WGS) entry which is preliminary data.</text>
</comment>
<sequence length="272" mass="31336">MAQNLKIYVSQQSFDDEDEYEIVSSNIDLLNALLNEYLNEDEIHPASLQSYYVDYYHAQVHNGGFSQFVYNTGASGRIFALVEQGLAAMGAEQNLNLFRRAISSLQQFDETQMEAFLNGEYFGENETRDILNQVSDDFFDLDKQENLIDHNGQWLKRHPDIYCVQDEDEWQRIVADLVAAIPNLEERKAAAEAARPRYAKLIDALCRAFGLEFVKINAGDYIEYQGNRYLAWYFSTDQGTRYMLDFGDEAAMFDYQNRTEIGRIDASGFDSE</sequence>
<evidence type="ECO:0000313" key="2">
    <source>
        <dbReference type="EMBL" id="EGC16997.1"/>
    </source>
</evidence>
<evidence type="ECO:0000313" key="3">
    <source>
        <dbReference type="Proteomes" id="UP000004088"/>
    </source>
</evidence>
<gene>
    <name evidence="2" type="ORF">HMPREF9098_1584</name>
</gene>
<dbReference type="STRING" id="888741.HMPREF9098_1584"/>
<name>F0F0E9_9NEIS</name>